<proteinExistence type="inferred from homology"/>
<dbReference type="EMBL" id="JRNS01000256">
    <property type="protein sequence ID" value="KGF50721.1"/>
    <property type="molecule type" value="Genomic_DNA"/>
</dbReference>
<dbReference type="GO" id="GO:0016874">
    <property type="term" value="F:ligase activity"/>
    <property type="evidence" value="ECO:0007669"/>
    <property type="project" value="UniProtKB-KW"/>
</dbReference>
<gene>
    <name evidence="11" type="ORF">HMPREF0661_04780</name>
</gene>
<dbReference type="GO" id="GO:0030288">
    <property type="term" value="C:outer membrane-bounded periplasmic space"/>
    <property type="evidence" value="ECO:0007669"/>
    <property type="project" value="InterPro"/>
</dbReference>
<evidence type="ECO:0000256" key="7">
    <source>
        <dbReference type="ARBA" id="ARBA00022801"/>
    </source>
</evidence>
<dbReference type="InterPro" id="IPR001011">
    <property type="entry name" value="Acid_Pase_classA_bac"/>
</dbReference>
<dbReference type="AlphaFoldDB" id="A0A096AVG4"/>
<evidence type="ECO:0000256" key="3">
    <source>
        <dbReference type="ARBA" id="ARBA00009017"/>
    </source>
</evidence>
<dbReference type="PROSITE" id="PS01157">
    <property type="entry name" value="ACID_PHOSPH_CL_A"/>
    <property type="match status" value="1"/>
</dbReference>
<accession>A0A096AVG4</accession>
<dbReference type="EC" id="3.1.3.2" evidence="4 8"/>
<dbReference type="SUPFAM" id="SSF48317">
    <property type="entry name" value="Acid phosphatase/Vanadium-dependent haloperoxidase"/>
    <property type="match status" value="1"/>
</dbReference>
<dbReference type="InterPro" id="IPR000326">
    <property type="entry name" value="PAP2/HPO"/>
</dbReference>
<evidence type="ECO:0000256" key="4">
    <source>
        <dbReference type="ARBA" id="ARBA00012646"/>
    </source>
</evidence>
<name>A0A096AVG4_9BACT</name>
<dbReference type="RefSeq" id="WP_036863750.1">
    <property type="nucleotide sequence ID" value="NZ_JRNS01000256.1"/>
</dbReference>
<keyword evidence="6" id="KW-0574">Periplasm</keyword>
<dbReference type="PIRSF" id="PIRSF000897">
    <property type="entry name" value="Acid_Ptase_ClsA"/>
    <property type="match status" value="1"/>
</dbReference>
<reference evidence="11 12" key="1">
    <citation type="submission" date="2014-07" db="EMBL/GenBank/DDBJ databases">
        <authorList>
            <person name="McCorrison J."/>
            <person name="Sanka R."/>
            <person name="Torralba M."/>
            <person name="Gillis M."/>
            <person name="Haft D.H."/>
            <person name="Methe B."/>
            <person name="Sutton G."/>
            <person name="Nelson K.E."/>
        </authorList>
    </citation>
    <scope>NUCLEOTIDE SEQUENCE [LARGE SCALE GENOMIC DNA]</scope>
    <source>
        <strain evidence="11 12">DNF00666</strain>
    </source>
</reference>
<comment type="catalytic activity">
    <reaction evidence="1 8">
        <text>a phosphate monoester + H2O = an alcohol + phosphate</text>
        <dbReference type="Rhea" id="RHEA:15017"/>
        <dbReference type="ChEBI" id="CHEBI:15377"/>
        <dbReference type="ChEBI" id="CHEBI:30879"/>
        <dbReference type="ChEBI" id="CHEBI:43474"/>
        <dbReference type="ChEBI" id="CHEBI:67140"/>
        <dbReference type="EC" id="3.1.3.2"/>
    </reaction>
</comment>
<dbReference type="SMART" id="SM00014">
    <property type="entry name" value="acidPPc"/>
    <property type="match status" value="1"/>
</dbReference>
<sequence>MKKSLFVSMVMLFVGITVNAQDYKKQSFIPEAAMPDAGIYLPAPPDTASYQFDYDFRQYWWGRKMREDKERAAQAKFDANFDVDSVLVGFAPSFGLLITPEKTPETYKLMCMIGIDGNHAVDRAKAKYMRKRPFAQFHEHTLQPQFEAELINNGSYPSGHTCRGWIFGLTLTELNPSRGNEIMKHAYEYGQSRVICGYHYQSDVDAGRLCASVGFAAVQSSDAFQKQMAKAKKEIAKVLATNKH</sequence>
<dbReference type="InterPro" id="IPR036938">
    <property type="entry name" value="PAP2/HPO_sf"/>
</dbReference>
<dbReference type="GO" id="GO:0003993">
    <property type="term" value="F:acid phosphatase activity"/>
    <property type="evidence" value="ECO:0007669"/>
    <property type="project" value="UniProtKB-EC"/>
</dbReference>
<comment type="caution">
    <text evidence="11">The sequence shown here is derived from an EMBL/GenBank/DDBJ whole genome shotgun (WGS) entry which is preliminary data.</text>
</comment>
<evidence type="ECO:0000256" key="1">
    <source>
        <dbReference type="ARBA" id="ARBA00000032"/>
    </source>
</evidence>
<evidence type="ECO:0000256" key="8">
    <source>
        <dbReference type="PIRNR" id="PIRNR000897"/>
    </source>
</evidence>
<keyword evidence="5 9" id="KW-0732">Signal</keyword>
<dbReference type="Pfam" id="PF01569">
    <property type="entry name" value="PAP2"/>
    <property type="match status" value="1"/>
</dbReference>
<keyword evidence="7 8" id="KW-0378">Hydrolase</keyword>
<dbReference type="InterPro" id="IPR018296">
    <property type="entry name" value="Acid_Pase_classA_bac_CS"/>
</dbReference>
<evidence type="ECO:0000313" key="12">
    <source>
        <dbReference type="Proteomes" id="UP000029578"/>
    </source>
</evidence>
<feature type="domain" description="Phosphatidic acid phosphatase type 2/haloperoxidase" evidence="10">
    <location>
        <begin position="108"/>
        <end position="219"/>
    </location>
</feature>
<organism evidence="11 12">
    <name type="scientific">Prevotella melaninogenica DNF00666</name>
    <dbReference type="NCBI Taxonomy" id="1401073"/>
    <lineage>
        <taxon>Bacteria</taxon>
        <taxon>Pseudomonadati</taxon>
        <taxon>Bacteroidota</taxon>
        <taxon>Bacteroidia</taxon>
        <taxon>Bacteroidales</taxon>
        <taxon>Prevotellaceae</taxon>
        <taxon>Prevotella</taxon>
    </lineage>
</organism>
<comment type="similarity">
    <text evidence="3 8">Belongs to the class A bacterial acid phosphatase family.</text>
</comment>
<evidence type="ECO:0000256" key="2">
    <source>
        <dbReference type="ARBA" id="ARBA00004418"/>
    </source>
</evidence>
<evidence type="ECO:0000313" key="11">
    <source>
        <dbReference type="EMBL" id="KGF50721.1"/>
    </source>
</evidence>
<feature type="signal peptide" evidence="9">
    <location>
        <begin position="1"/>
        <end position="20"/>
    </location>
</feature>
<evidence type="ECO:0000256" key="9">
    <source>
        <dbReference type="SAM" id="SignalP"/>
    </source>
</evidence>
<evidence type="ECO:0000259" key="10">
    <source>
        <dbReference type="SMART" id="SM00014"/>
    </source>
</evidence>
<evidence type="ECO:0000256" key="5">
    <source>
        <dbReference type="ARBA" id="ARBA00022729"/>
    </source>
</evidence>
<keyword evidence="11" id="KW-0436">Ligase</keyword>
<comment type="subcellular location">
    <subcellularLocation>
        <location evidence="2">Periplasm</location>
    </subcellularLocation>
</comment>
<feature type="chain" id="PRO_5001925132" description="Acid phosphatase" evidence="9">
    <location>
        <begin position="21"/>
        <end position="244"/>
    </location>
</feature>
<dbReference type="Proteomes" id="UP000029578">
    <property type="component" value="Unassembled WGS sequence"/>
</dbReference>
<protein>
    <recommendedName>
        <fullName evidence="4 8">Acid phosphatase</fullName>
        <ecNumber evidence="4 8">3.1.3.2</ecNumber>
    </recommendedName>
</protein>
<dbReference type="PRINTS" id="PR00483">
    <property type="entry name" value="BACPHPHTASE"/>
</dbReference>
<dbReference type="CDD" id="cd03397">
    <property type="entry name" value="PAP2_acid_phosphatase"/>
    <property type="match status" value="1"/>
</dbReference>
<evidence type="ECO:0000256" key="6">
    <source>
        <dbReference type="ARBA" id="ARBA00022764"/>
    </source>
</evidence>
<dbReference type="Gene3D" id="1.20.144.10">
    <property type="entry name" value="Phosphatidic acid phosphatase type 2/haloperoxidase"/>
    <property type="match status" value="1"/>
</dbReference>